<feature type="signal peptide" evidence="2">
    <location>
        <begin position="1"/>
        <end position="23"/>
    </location>
</feature>
<feature type="domain" description="DUF4398" evidence="3">
    <location>
        <begin position="43"/>
        <end position="118"/>
    </location>
</feature>
<keyword evidence="1" id="KW-0175">Coiled coil</keyword>
<dbReference type="Proteomes" id="UP000005090">
    <property type="component" value="Chromosome"/>
</dbReference>
<gene>
    <name evidence="4" type="ORF">Metal_2024</name>
</gene>
<evidence type="ECO:0000259" key="3">
    <source>
        <dbReference type="Pfam" id="PF14346"/>
    </source>
</evidence>
<dbReference type="eggNOG" id="ENOG50339TY">
    <property type="taxonomic scope" value="Bacteria"/>
</dbReference>
<name>H8GQF8_METAL</name>
<accession>H8GQF8</accession>
<evidence type="ECO:0000256" key="1">
    <source>
        <dbReference type="SAM" id="Coils"/>
    </source>
</evidence>
<evidence type="ECO:0000313" key="5">
    <source>
        <dbReference type="Proteomes" id="UP000005090"/>
    </source>
</evidence>
<proteinExistence type="predicted"/>
<dbReference type="HOGENOM" id="CLU_132461_0_1_6"/>
<dbReference type="Pfam" id="PF14346">
    <property type="entry name" value="DUF4398"/>
    <property type="match status" value="1"/>
</dbReference>
<feature type="coiled-coil region" evidence="1">
    <location>
        <begin position="67"/>
        <end position="129"/>
    </location>
</feature>
<dbReference type="Gene3D" id="1.20.1270.390">
    <property type="match status" value="1"/>
</dbReference>
<sequence length="137" mass="14827">MLFEFKVRNMFKVNMFLRLGVLAAPASLTMALTGCSSAPPRDTLAKAEFAIQDAGRSGAEQFEPELLTSARAKLNRANKAVDDDENDDARRLAQEAVAEATLANAKAAAAKQAKEVDDMKKAIEALKEESSRQIQGQ</sequence>
<dbReference type="AlphaFoldDB" id="H8GQF8"/>
<reference evidence="4 5" key="1">
    <citation type="journal article" date="2013" name="Genome Announc.">
        <title>Genome Sequence of the Obligate Gammaproteobacterial Methanotroph Methylomicrobium album Strain BG8.</title>
        <authorList>
            <person name="Kits K.D."/>
            <person name="Kalyuzhnaya M.G."/>
            <person name="Klotz M.G."/>
            <person name="Jetten M.S."/>
            <person name="Op den Camp H.J."/>
            <person name="Vuilleumier S."/>
            <person name="Bringel F."/>
            <person name="Dispirito A.A."/>
            <person name="Murrell J.C."/>
            <person name="Bruce D."/>
            <person name="Cheng J.F."/>
            <person name="Copeland A."/>
            <person name="Goodwin L."/>
            <person name="Hauser L."/>
            <person name="Lajus A."/>
            <person name="Land M.L."/>
            <person name="Lapidus A."/>
            <person name="Lucas S."/>
            <person name="Medigue C."/>
            <person name="Pitluck S."/>
            <person name="Woyke T."/>
            <person name="Zeytun A."/>
            <person name="Stein L.Y."/>
        </authorList>
    </citation>
    <scope>NUCLEOTIDE SEQUENCE [LARGE SCALE GENOMIC DNA]</scope>
    <source>
        <strain evidence="4 5">BG8</strain>
    </source>
</reference>
<evidence type="ECO:0000313" key="4">
    <source>
        <dbReference type="EMBL" id="EIC29785.1"/>
    </source>
</evidence>
<keyword evidence="2" id="KW-0732">Signal</keyword>
<organism evidence="4 5">
    <name type="scientific">Methylomicrobium album BG8</name>
    <dbReference type="NCBI Taxonomy" id="686340"/>
    <lineage>
        <taxon>Bacteria</taxon>
        <taxon>Pseudomonadati</taxon>
        <taxon>Pseudomonadota</taxon>
        <taxon>Gammaproteobacteria</taxon>
        <taxon>Methylococcales</taxon>
        <taxon>Methylococcaceae</taxon>
        <taxon>Methylomicrobium</taxon>
    </lineage>
</organism>
<dbReference type="PROSITE" id="PS51257">
    <property type="entry name" value="PROKAR_LIPOPROTEIN"/>
    <property type="match status" value="1"/>
</dbReference>
<protein>
    <recommendedName>
        <fullName evidence="3">DUF4398 domain-containing protein</fullName>
    </recommendedName>
</protein>
<evidence type="ECO:0000256" key="2">
    <source>
        <dbReference type="SAM" id="SignalP"/>
    </source>
</evidence>
<keyword evidence="5" id="KW-1185">Reference proteome</keyword>
<feature type="chain" id="PRO_5003612397" description="DUF4398 domain-containing protein" evidence="2">
    <location>
        <begin position="24"/>
        <end position="137"/>
    </location>
</feature>
<dbReference type="InterPro" id="IPR025511">
    <property type="entry name" value="DUF4398"/>
</dbReference>
<dbReference type="EMBL" id="CM001475">
    <property type="protein sequence ID" value="EIC29785.1"/>
    <property type="molecule type" value="Genomic_DNA"/>
</dbReference>